<proteinExistence type="predicted"/>
<dbReference type="AlphaFoldDB" id="X1QHK7"/>
<organism evidence="1">
    <name type="scientific">marine sediment metagenome</name>
    <dbReference type="NCBI Taxonomy" id="412755"/>
    <lineage>
        <taxon>unclassified sequences</taxon>
        <taxon>metagenomes</taxon>
        <taxon>ecological metagenomes</taxon>
    </lineage>
</organism>
<accession>X1QHK7</accession>
<protein>
    <submittedName>
        <fullName evidence="1">Uncharacterized protein</fullName>
    </submittedName>
</protein>
<reference evidence="1" key="1">
    <citation type="journal article" date="2014" name="Front. Microbiol.">
        <title>High frequency of phylogenetically diverse reductive dehalogenase-homologous genes in deep subseafloor sedimentary metagenomes.</title>
        <authorList>
            <person name="Kawai M."/>
            <person name="Futagami T."/>
            <person name="Toyoda A."/>
            <person name="Takaki Y."/>
            <person name="Nishi S."/>
            <person name="Hori S."/>
            <person name="Arai W."/>
            <person name="Tsubouchi T."/>
            <person name="Morono Y."/>
            <person name="Uchiyama I."/>
            <person name="Ito T."/>
            <person name="Fujiyama A."/>
            <person name="Inagaki F."/>
            <person name="Takami H."/>
        </authorList>
    </citation>
    <scope>NUCLEOTIDE SEQUENCE</scope>
    <source>
        <strain evidence="1">Expedition CK06-06</strain>
    </source>
</reference>
<gene>
    <name evidence="1" type="ORF">S06H3_39210</name>
</gene>
<evidence type="ECO:0000313" key="1">
    <source>
        <dbReference type="EMBL" id="GAI42764.1"/>
    </source>
</evidence>
<sequence>MGKEDIKREEKMLKKEIEEEIKKREGWISLGLRCPKCKSMDTCHKTVNIIGYLYIDRTNIPDTLIKCINCGYTGAYKGMRMIMQLK</sequence>
<comment type="caution">
    <text evidence="1">The sequence shown here is derived from an EMBL/GenBank/DDBJ whole genome shotgun (WGS) entry which is preliminary data.</text>
</comment>
<name>X1QHK7_9ZZZZ</name>
<dbReference type="EMBL" id="BARV01023962">
    <property type="protein sequence ID" value="GAI42764.1"/>
    <property type="molecule type" value="Genomic_DNA"/>
</dbReference>